<keyword evidence="3" id="KW-1185">Reference proteome</keyword>
<dbReference type="AlphaFoldDB" id="A0A438M5B7"/>
<dbReference type="SUPFAM" id="SSF51735">
    <property type="entry name" value="NAD(P)-binding Rossmann-fold domains"/>
    <property type="match status" value="1"/>
</dbReference>
<organism evidence="2 3">
    <name type="scientific">Nonomuraea polychroma</name>
    <dbReference type="NCBI Taxonomy" id="46176"/>
    <lineage>
        <taxon>Bacteria</taxon>
        <taxon>Bacillati</taxon>
        <taxon>Actinomycetota</taxon>
        <taxon>Actinomycetes</taxon>
        <taxon>Streptosporangiales</taxon>
        <taxon>Streptosporangiaceae</taxon>
        <taxon>Nonomuraea</taxon>
    </lineage>
</organism>
<dbReference type="InterPro" id="IPR036291">
    <property type="entry name" value="NAD(P)-bd_dom_sf"/>
</dbReference>
<evidence type="ECO:0000313" key="3">
    <source>
        <dbReference type="Proteomes" id="UP000284824"/>
    </source>
</evidence>
<dbReference type="Pfam" id="PF13460">
    <property type="entry name" value="NAD_binding_10"/>
    <property type="match status" value="1"/>
</dbReference>
<feature type="domain" description="NAD(P)-binding" evidence="1">
    <location>
        <begin position="6"/>
        <end position="169"/>
    </location>
</feature>
<reference evidence="2 3" key="1">
    <citation type="submission" date="2019-01" db="EMBL/GenBank/DDBJ databases">
        <title>Sequencing the genomes of 1000 actinobacteria strains.</title>
        <authorList>
            <person name="Klenk H.-P."/>
        </authorList>
    </citation>
    <scope>NUCLEOTIDE SEQUENCE [LARGE SCALE GENOMIC DNA]</scope>
    <source>
        <strain evidence="2 3">DSM 43925</strain>
    </source>
</reference>
<sequence length="271" mass="28303">MITVTGATGKVGGELVRLLAAAGEQVTAVSRRPAPLPDGVRHSAADLGDPAGLKAAFDGADALFLLVAGQEPQAVLEAAEAGGIRRVVLLSSQGAGTRPEVYGHPVAFEEAVRGSGLEWTILRPGGFHSNALAWAEPIRAHRTAAAPFGDVALPTVDPADLAEVAAVVLREGRHAGRTYTLTGPRPVTPRERAAAIGAALGEEVRFVEQTREEARGQMLQFMPEPVVEGTLAILGTPTPAEQQVSPDVERILGRAPGDFADWAARNVAVFR</sequence>
<comment type="caution">
    <text evidence="2">The sequence shown here is derived from an EMBL/GenBank/DDBJ whole genome shotgun (WGS) entry which is preliminary data.</text>
</comment>
<proteinExistence type="predicted"/>
<dbReference type="PANTHER" id="PTHR43162">
    <property type="match status" value="1"/>
</dbReference>
<accession>A0A438M5B7</accession>
<dbReference type="PANTHER" id="PTHR43162:SF1">
    <property type="entry name" value="PRESTALK A DIFFERENTIATION PROTEIN A"/>
    <property type="match status" value="1"/>
</dbReference>
<name>A0A438M5B7_9ACTN</name>
<gene>
    <name evidence="2" type="ORF">EDD27_3287</name>
</gene>
<dbReference type="EMBL" id="SAUN01000001">
    <property type="protein sequence ID" value="RVX40851.1"/>
    <property type="molecule type" value="Genomic_DNA"/>
</dbReference>
<evidence type="ECO:0000313" key="2">
    <source>
        <dbReference type="EMBL" id="RVX40851.1"/>
    </source>
</evidence>
<dbReference type="RefSeq" id="WP_127933177.1">
    <property type="nucleotide sequence ID" value="NZ_SAUN01000001.1"/>
</dbReference>
<protein>
    <submittedName>
        <fullName evidence="2">Uncharacterized protein YbjT (DUF2867 family)</fullName>
    </submittedName>
</protein>
<dbReference type="Gene3D" id="3.90.25.10">
    <property type="entry name" value="UDP-galactose 4-epimerase, domain 1"/>
    <property type="match status" value="1"/>
</dbReference>
<dbReference type="InterPro" id="IPR051604">
    <property type="entry name" value="Ergot_Alk_Oxidoreductase"/>
</dbReference>
<dbReference type="OrthoDB" id="4457504at2"/>
<dbReference type="Gene3D" id="3.40.50.720">
    <property type="entry name" value="NAD(P)-binding Rossmann-like Domain"/>
    <property type="match status" value="1"/>
</dbReference>
<dbReference type="Proteomes" id="UP000284824">
    <property type="component" value="Unassembled WGS sequence"/>
</dbReference>
<dbReference type="InterPro" id="IPR016040">
    <property type="entry name" value="NAD(P)-bd_dom"/>
</dbReference>
<evidence type="ECO:0000259" key="1">
    <source>
        <dbReference type="Pfam" id="PF13460"/>
    </source>
</evidence>